<dbReference type="InterPro" id="IPR008914">
    <property type="entry name" value="PEBP"/>
</dbReference>
<feature type="transmembrane region" description="Helical" evidence="2">
    <location>
        <begin position="200"/>
        <end position="220"/>
    </location>
</feature>
<dbReference type="InterPro" id="IPR036610">
    <property type="entry name" value="PEBP-like_sf"/>
</dbReference>
<dbReference type="SUPFAM" id="SSF49777">
    <property type="entry name" value="PEBP-like"/>
    <property type="match status" value="1"/>
</dbReference>
<dbReference type="Pfam" id="PF01161">
    <property type="entry name" value="PBP"/>
    <property type="match status" value="1"/>
</dbReference>
<dbReference type="STRING" id="568069.A0A1J1HTG7"/>
<evidence type="ECO:0000256" key="2">
    <source>
        <dbReference type="SAM" id="Phobius"/>
    </source>
</evidence>
<dbReference type="PANTHER" id="PTHR11362">
    <property type="entry name" value="PHOSPHATIDYLETHANOLAMINE-BINDING PROTEIN"/>
    <property type="match status" value="1"/>
</dbReference>
<sequence length="222" mass="24696">MSLRKRLLFAFTLFVAIYRSEASEVNDKFTEFEVVPDILDTLPDDLKSLNITYETGLKVSLGNELKPSEVEKAPTVGWNLIDGGYYALLMTDPDAPSRVNATRREIRHWLVVNIVANNLTSGEEVVSYRGSGPPEGTGLHRYIFLLFKQNSTIALDTANLPNSETDRALTSTRNLMGNFTLTLVGGDLFQAQYEGNAGMISTNISLIFGLVLAQILYTFYEK</sequence>
<evidence type="ECO:0000313" key="5">
    <source>
        <dbReference type="Proteomes" id="UP000183832"/>
    </source>
</evidence>
<proteinExistence type="inferred from homology"/>
<dbReference type="Gene3D" id="3.90.280.10">
    <property type="entry name" value="PEBP-like"/>
    <property type="match status" value="1"/>
</dbReference>
<evidence type="ECO:0000313" key="4">
    <source>
        <dbReference type="EMBL" id="CRK90676.1"/>
    </source>
</evidence>
<reference evidence="4 5" key="1">
    <citation type="submission" date="2015-04" db="EMBL/GenBank/DDBJ databases">
        <authorList>
            <person name="Syromyatnikov M.Y."/>
            <person name="Popov V.N."/>
        </authorList>
    </citation>
    <scope>NUCLEOTIDE SEQUENCE [LARGE SCALE GENOMIC DNA]</scope>
</reference>
<gene>
    <name evidence="4" type="primary">similar to OV-16 antigen</name>
    <name evidence="4" type="ORF">CLUMA_CG004377</name>
</gene>
<dbReference type="EMBL" id="CVRI01000020">
    <property type="protein sequence ID" value="CRK90676.1"/>
    <property type="molecule type" value="Genomic_DNA"/>
</dbReference>
<comment type="similarity">
    <text evidence="1">Belongs to the phosphatidylethanolamine-binding protein family.</text>
</comment>
<keyword evidence="2" id="KW-1133">Transmembrane helix</keyword>
<organism evidence="4 5">
    <name type="scientific">Clunio marinus</name>
    <dbReference type="NCBI Taxonomy" id="568069"/>
    <lineage>
        <taxon>Eukaryota</taxon>
        <taxon>Metazoa</taxon>
        <taxon>Ecdysozoa</taxon>
        <taxon>Arthropoda</taxon>
        <taxon>Hexapoda</taxon>
        <taxon>Insecta</taxon>
        <taxon>Pterygota</taxon>
        <taxon>Neoptera</taxon>
        <taxon>Endopterygota</taxon>
        <taxon>Diptera</taxon>
        <taxon>Nematocera</taxon>
        <taxon>Chironomoidea</taxon>
        <taxon>Chironomidae</taxon>
        <taxon>Clunio</taxon>
    </lineage>
</organism>
<keyword evidence="3" id="KW-0732">Signal</keyword>
<dbReference type="Proteomes" id="UP000183832">
    <property type="component" value="Unassembled WGS sequence"/>
</dbReference>
<dbReference type="OrthoDB" id="2506647at2759"/>
<dbReference type="AlphaFoldDB" id="A0A1J1HTG7"/>
<feature type="chain" id="PRO_5012859644" evidence="3">
    <location>
        <begin position="23"/>
        <end position="222"/>
    </location>
</feature>
<dbReference type="InterPro" id="IPR001858">
    <property type="entry name" value="Phosphatidylethanolamine-bd_CS"/>
</dbReference>
<evidence type="ECO:0000256" key="1">
    <source>
        <dbReference type="ARBA" id="ARBA00007091"/>
    </source>
</evidence>
<accession>A0A1J1HTG7</accession>
<dbReference type="PROSITE" id="PS01220">
    <property type="entry name" value="PBP"/>
    <property type="match status" value="1"/>
</dbReference>
<dbReference type="InterPro" id="IPR035810">
    <property type="entry name" value="PEBP_euk"/>
</dbReference>
<feature type="signal peptide" evidence="3">
    <location>
        <begin position="1"/>
        <end position="22"/>
    </location>
</feature>
<protein>
    <submittedName>
        <fullName evidence="4">CLUMA_CG004377, isoform A</fullName>
    </submittedName>
</protein>
<keyword evidence="5" id="KW-1185">Reference proteome</keyword>
<keyword evidence="2" id="KW-0472">Membrane</keyword>
<dbReference type="CDD" id="cd00866">
    <property type="entry name" value="PEBP_euk"/>
    <property type="match status" value="1"/>
</dbReference>
<dbReference type="PANTHER" id="PTHR11362:SF82">
    <property type="entry name" value="PHOSPHATIDYLETHANOLAMINE-BINDING PROTEIN 4"/>
    <property type="match status" value="1"/>
</dbReference>
<name>A0A1J1HTG7_9DIPT</name>
<evidence type="ECO:0000256" key="3">
    <source>
        <dbReference type="SAM" id="SignalP"/>
    </source>
</evidence>
<keyword evidence="2" id="KW-0812">Transmembrane</keyword>